<dbReference type="Gene3D" id="3.30.390.50">
    <property type="entry name" value="CO dehydrogenase flavoprotein, C-terminal domain"/>
    <property type="match status" value="1"/>
</dbReference>
<organism evidence="2 3">
    <name type="scientific">Deinococcus carri</name>
    <dbReference type="NCBI Taxonomy" id="1211323"/>
    <lineage>
        <taxon>Bacteria</taxon>
        <taxon>Thermotogati</taxon>
        <taxon>Deinococcota</taxon>
        <taxon>Deinococci</taxon>
        <taxon>Deinococcales</taxon>
        <taxon>Deinococcaceae</taxon>
        <taxon>Deinococcus</taxon>
    </lineage>
</organism>
<dbReference type="InterPro" id="IPR036318">
    <property type="entry name" value="FAD-bd_PCMH-like_sf"/>
</dbReference>
<comment type="caution">
    <text evidence="2">The sequence shown here is derived from an EMBL/GenBank/DDBJ whole genome shotgun (WGS) entry which is preliminary data.</text>
</comment>
<dbReference type="InterPro" id="IPR016167">
    <property type="entry name" value="FAD-bd_PCMH_sub1"/>
</dbReference>
<sequence>MNVRPFDYRRAGDEAQALALGGRYLAGGTTLIDLMRLDVERPERVTDITRLPLREVEDVGGGLRIGALASNTAVAEHPLVRQRYPLLAEAIRAGASQQIRNMASMSGNVMQRTRCPYFRDLAFPSCNKRDPGSGCGAIKGENRKQAILGTSECCIATHASDAAVPLAALDCTLTLHGPQGEREVALTDFLLKPGTHPDVEHDLREGELIVALNLPALPWAVNSTYLKVRERESYSFALASAAVAVDLDGDNVRDVRIALGGVGTVPWRAWEAEEALRGQPATRQAFEQAARIALKDARPLAQNAYKVGLARNVIVRALEQVTRNEEKA</sequence>
<proteinExistence type="predicted"/>
<dbReference type="Pfam" id="PF00941">
    <property type="entry name" value="FAD_binding_5"/>
    <property type="match status" value="1"/>
</dbReference>
<dbReference type="InterPro" id="IPR002346">
    <property type="entry name" value="Mopterin_DH_FAD-bd"/>
</dbReference>
<dbReference type="SUPFAM" id="SSF56176">
    <property type="entry name" value="FAD-binding/transporter-associated domain-like"/>
    <property type="match status" value="1"/>
</dbReference>
<feature type="domain" description="FAD-binding PCMH-type" evidence="1">
    <location>
        <begin position="1"/>
        <end position="219"/>
    </location>
</feature>
<dbReference type="SUPFAM" id="SSF55447">
    <property type="entry name" value="CO dehydrogenase flavoprotein C-terminal domain-like"/>
    <property type="match status" value="1"/>
</dbReference>
<dbReference type="Pfam" id="PF03450">
    <property type="entry name" value="CO_deh_flav_C"/>
    <property type="match status" value="1"/>
</dbReference>
<evidence type="ECO:0000313" key="2">
    <source>
        <dbReference type="EMBL" id="GAA5513925.1"/>
    </source>
</evidence>
<gene>
    <name evidence="2" type="primary">paoB</name>
    <name evidence="2" type="ORF">Dcar01_02674</name>
</gene>
<dbReference type="Gene3D" id="3.30.43.10">
    <property type="entry name" value="Uridine Diphospho-n-acetylenolpyruvylglucosamine Reductase, domain 2"/>
    <property type="match status" value="1"/>
</dbReference>
<reference evidence="2 3" key="1">
    <citation type="submission" date="2024-02" db="EMBL/GenBank/DDBJ databases">
        <title>Deinococcus carri NBRC 110142.</title>
        <authorList>
            <person name="Ichikawa N."/>
            <person name="Katano-Makiyama Y."/>
            <person name="Hidaka K."/>
        </authorList>
    </citation>
    <scope>NUCLEOTIDE SEQUENCE [LARGE SCALE GENOMIC DNA]</scope>
    <source>
        <strain evidence="2 3">NBRC 110142</strain>
    </source>
</reference>
<dbReference type="PANTHER" id="PTHR42659:SF1">
    <property type="entry name" value="OXIDOREDUCTASE"/>
    <property type="match status" value="1"/>
</dbReference>
<keyword evidence="3" id="KW-1185">Reference proteome</keyword>
<dbReference type="Proteomes" id="UP001401887">
    <property type="component" value="Unassembled WGS sequence"/>
</dbReference>
<name>A0ABP9WAZ8_9DEIO</name>
<accession>A0ABP9WAZ8</accession>
<dbReference type="InterPro" id="IPR016169">
    <property type="entry name" value="FAD-bd_PCMH_sub2"/>
</dbReference>
<dbReference type="InterPro" id="IPR005107">
    <property type="entry name" value="CO_DH_flav_C"/>
</dbReference>
<protein>
    <submittedName>
        <fullName evidence="2">Aldehyde oxidoreductase FAD-binding subunit PaoB</fullName>
    </submittedName>
</protein>
<dbReference type="InterPro" id="IPR036683">
    <property type="entry name" value="CO_DH_flav_C_dom_sf"/>
</dbReference>
<evidence type="ECO:0000259" key="1">
    <source>
        <dbReference type="PROSITE" id="PS51387"/>
    </source>
</evidence>
<dbReference type="SMART" id="SM01092">
    <property type="entry name" value="CO_deh_flav_C"/>
    <property type="match status" value="1"/>
</dbReference>
<evidence type="ECO:0000313" key="3">
    <source>
        <dbReference type="Proteomes" id="UP001401887"/>
    </source>
</evidence>
<dbReference type="InterPro" id="IPR051312">
    <property type="entry name" value="Diverse_Substr_Oxidored"/>
</dbReference>
<dbReference type="PANTHER" id="PTHR42659">
    <property type="entry name" value="XANTHINE DEHYDROGENASE SUBUNIT C-RELATED"/>
    <property type="match status" value="1"/>
</dbReference>
<dbReference type="InterPro" id="IPR016166">
    <property type="entry name" value="FAD-bd_PCMH"/>
</dbReference>
<dbReference type="EMBL" id="BAABRP010000011">
    <property type="protein sequence ID" value="GAA5513925.1"/>
    <property type="molecule type" value="Genomic_DNA"/>
</dbReference>
<dbReference type="Gene3D" id="3.30.465.10">
    <property type="match status" value="2"/>
</dbReference>
<dbReference type="PROSITE" id="PS51387">
    <property type="entry name" value="FAD_PCMH"/>
    <property type="match status" value="1"/>
</dbReference>